<evidence type="ECO:0000259" key="1">
    <source>
        <dbReference type="PROSITE" id="PS50275"/>
    </source>
</evidence>
<dbReference type="InterPro" id="IPR002013">
    <property type="entry name" value="SAC_dom"/>
</dbReference>
<evidence type="ECO:0000313" key="3">
    <source>
        <dbReference type="Proteomes" id="UP001212841"/>
    </source>
</evidence>
<comment type="caution">
    <text evidence="2">The sequence shown here is derived from an EMBL/GenBank/DDBJ whole genome shotgun (WGS) entry which is preliminary data.</text>
</comment>
<organism evidence="2 3">
    <name type="scientific">Rhizophlyctis rosea</name>
    <dbReference type="NCBI Taxonomy" id="64517"/>
    <lineage>
        <taxon>Eukaryota</taxon>
        <taxon>Fungi</taxon>
        <taxon>Fungi incertae sedis</taxon>
        <taxon>Chytridiomycota</taxon>
        <taxon>Chytridiomycota incertae sedis</taxon>
        <taxon>Chytridiomycetes</taxon>
        <taxon>Rhizophlyctidales</taxon>
        <taxon>Rhizophlyctidaceae</taxon>
        <taxon>Rhizophlyctis</taxon>
    </lineage>
</organism>
<dbReference type="Proteomes" id="UP001212841">
    <property type="component" value="Unassembled WGS sequence"/>
</dbReference>
<name>A0AAD5SCA4_9FUNG</name>
<proteinExistence type="predicted"/>
<reference evidence="2" key="1">
    <citation type="submission" date="2020-05" db="EMBL/GenBank/DDBJ databases">
        <title>Phylogenomic resolution of chytrid fungi.</title>
        <authorList>
            <person name="Stajich J.E."/>
            <person name="Amses K."/>
            <person name="Simmons R."/>
            <person name="Seto K."/>
            <person name="Myers J."/>
            <person name="Bonds A."/>
            <person name="Quandt C.A."/>
            <person name="Barry K."/>
            <person name="Liu P."/>
            <person name="Grigoriev I."/>
            <person name="Longcore J.E."/>
            <person name="James T.Y."/>
        </authorList>
    </citation>
    <scope>NUCLEOTIDE SEQUENCE</scope>
    <source>
        <strain evidence="2">JEL0318</strain>
    </source>
</reference>
<evidence type="ECO:0000313" key="2">
    <source>
        <dbReference type="EMBL" id="KAJ3050926.1"/>
    </source>
</evidence>
<feature type="domain" description="SAC" evidence="1">
    <location>
        <begin position="138"/>
        <end position="526"/>
    </location>
</feature>
<dbReference type="AlphaFoldDB" id="A0AAD5SCA4"/>
<dbReference type="GO" id="GO:0005783">
    <property type="term" value="C:endoplasmic reticulum"/>
    <property type="evidence" value="ECO:0007669"/>
    <property type="project" value="TreeGrafter"/>
</dbReference>
<protein>
    <submittedName>
        <fullName evidence="2">Phosphoinositide phosphatase sac1</fullName>
    </submittedName>
</protein>
<dbReference type="PROSITE" id="PS50275">
    <property type="entry name" value="SAC"/>
    <property type="match status" value="1"/>
</dbReference>
<dbReference type="GO" id="GO:0043812">
    <property type="term" value="F:phosphatidylinositol-4-phosphate phosphatase activity"/>
    <property type="evidence" value="ECO:0007669"/>
    <property type="project" value="TreeGrafter"/>
</dbReference>
<dbReference type="Pfam" id="PF02383">
    <property type="entry name" value="Syja_N"/>
    <property type="match status" value="1"/>
</dbReference>
<gene>
    <name evidence="2" type="primary">SAC1_2</name>
    <name evidence="2" type="ORF">HK097_008100</name>
</gene>
<sequence length="741" mass="83019">MTPKTTFRVRRTTDGTLLVENPLNSSGETIDWTLLIDGNGNVMVDESQAVEPLSAVDVVESHHVYGLLGLTELAFGKYLIIVTARALAATVQAHKIWRITAGSALPVGLPEVVDKGMVPSDEVLLAKYELDQELLASIMSIVNSGHLYYSATYDVTHSLQYNYLLSTDQPLSAIIDDRYFFNKYLSVPILGIPRAAGLPWCLKTILGFAGEVHIDIPIPPDDIDQDVTTRSYTITLLSRTNRRRMGTRYARRGLDTDGNAANNVEMEQIVFEDDIEGNETVSSFVQHRGSAPGLWGQELDLSYTPKLIIGDIHKPHVWEAVRLHFEDYRWQYTPEKVVPSSLKTDGKVVCINLLDDRGLEGELTRMYEESVQRFENHRLMYEEFPINKWCKKMNFRNMDILIDRVRDRLINSGWFLAEGGVPSYWSTGTLRVSRLQTGLQRVSCLDSLDRTNLTCSLFARYILPFQIQSISPEHYPASEFFQVNGAGEGDVRDPVAALRNVMNPSSKKMTNLWADSGDAISLVYAGTRALKADVTRTGHRQWVKGSVDDGLNALTRYYLNNYVDGRRQDAYDLWTGKVSPEQIHKLATTHGLKKAQHIRQPFIAKGQGLLGRVVPGFVVDRVEPLLQAAFDYTKSVISDTHSSAELAKHLVFGSPQGHIDLKGEPKSPIGLLVSAAKIFAPDRVTSLSEVLGATVLSLYMLVFVKIFHVRGDLVVRRPKLSVEHETLHYLVEEVEHPVDVE</sequence>
<dbReference type="EMBL" id="JADGJD010000456">
    <property type="protein sequence ID" value="KAJ3050926.1"/>
    <property type="molecule type" value="Genomic_DNA"/>
</dbReference>
<dbReference type="GO" id="GO:0046856">
    <property type="term" value="P:phosphatidylinositol dephosphorylation"/>
    <property type="evidence" value="ECO:0007669"/>
    <property type="project" value="TreeGrafter"/>
</dbReference>
<dbReference type="PANTHER" id="PTHR45662:SF2">
    <property type="entry name" value="PHOSPHATIDYLINOSITOL-3-PHOSPHATASE SAC1"/>
    <property type="match status" value="1"/>
</dbReference>
<accession>A0AAD5SCA4</accession>
<keyword evidence="3" id="KW-1185">Reference proteome</keyword>
<dbReference type="PANTHER" id="PTHR45662">
    <property type="entry name" value="PHOSPHATIDYLINOSITIDE PHOSPHATASE SAC1"/>
    <property type="match status" value="1"/>
</dbReference>